<dbReference type="InParanoid" id="A0A165F0P0"/>
<evidence type="ECO:0000313" key="1">
    <source>
        <dbReference type="EMBL" id="KZT08115.1"/>
    </source>
</evidence>
<dbReference type="RefSeq" id="XP_040765855.1">
    <property type="nucleotide sequence ID" value="XM_040913101.1"/>
</dbReference>
<reference evidence="1 2" key="1">
    <citation type="journal article" date="2016" name="Mol. Biol. Evol.">
        <title>Comparative Genomics of Early-Diverging Mushroom-Forming Fungi Provides Insights into the Origins of Lignocellulose Decay Capabilities.</title>
        <authorList>
            <person name="Nagy L.G."/>
            <person name="Riley R."/>
            <person name="Tritt A."/>
            <person name="Adam C."/>
            <person name="Daum C."/>
            <person name="Floudas D."/>
            <person name="Sun H."/>
            <person name="Yadav J.S."/>
            <person name="Pangilinan J."/>
            <person name="Larsson K.H."/>
            <person name="Matsuura K."/>
            <person name="Barry K."/>
            <person name="Labutti K."/>
            <person name="Kuo R."/>
            <person name="Ohm R.A."/>
            <person name="Bhattacharya S.S."/>
            <person name="Shirouzu T."/>
            <person name="Yoshinaga Y."/>
            <person name="Martin F.M."/>
            <person name="Grigoriev I.V."/>
            <person name="Hibbett D.S."/>
        </authorList>
    </citation>
    <scope>NUCLEOTIDE SEQUENCE [LARGE SCALE GENOMIC DNA]</scope>
    <source>
        <strain evidence="1 2">93-53</strain>
    </source>
</reference>
<protein>
    <submittedName>
        <fullName evidence="1">Uncharacterized protein</fullName>
    </submittedName>
</protein>
<dbReference type="EMBL" id="KV427616">
    <property type="protein sequence ID" value="KZT08115.1"/>
    <property type="molecule type" value="Genomic_DNA"/>
</dbReference>
<sequence length="180" mass="19323">MIVGSPADASCIRGLVSTLAMMKCIHKWSAKISAFISLALRSVVRSCGFLATTRSLPQSPAPHTLRSTTHLCKFFHPARHIPPFPSRYSDIYLLHLVSAPHAPPAIAHTATATFPLLHSLLKHALSAGINPQGLHSSQAILVGILQATSIQPFCRLHDDIGDAHFTGSVWRVTVALGLGE</sequence>
<name>A0A165F0P0_9APHY</name>
<organism evidence="1 2">
    <name type="scientific">Laetiporus sulphureus 93-53</name>
    <dbReference type="NCBI Taxonomy" id="1314785"/>
    <lineage>
        <taxon>Eukaryota</taxon>
        <taxon>Fungi</taxon>
        <taxon>Dikarya</taxon>
        <taxon>Basidiomycota</taxon>
        <taxon>Agaricomycotina</taxon>
        <taxon>Agaricomycetes</taxon>
        <taxon>Polyporales</taxon>
        <taxon>Laetiporus</taxon>
    </lineage>
</organism>
<keyword evidence="2" id="KW-1185">Reference proteome</keyword>
<accession>A0A165F0P0</accession>
<proteinExistence type="predicted"/>
<dbReference type="Proteomes" id="UP000076871">
    <property type="component" value="Unassembled WGS sequence"/>
</dbReference>
<dbReference type="AlphaFoldDB" id="A0A165F0P0"/>
<dbReference type="GeneID" id="63830129"/>
<gene>
    <name evidence="1" type="ORF">LAESUDRAFT_76239</name>
</gene>
<evidence type="ECO:0000313" key="2">
    <source>
        <dbReference type="Proteomes" id="UP000076871"/>
    </source>
</evidence>